<reference evidence="2 3" key="1">
    <citation type="submission" date="2017-05" db="EMBL/GenBank/DDBJ databases">
        <authorList>
            <person name="Varghese N."/>
            <person name="Submissions S."/>
        </authorList>
    </citation>
    <scope>NUCLEOTIDE SEQUENCE [LARGE SCALE GENOMIC DNA]</scope>
    <source>
        <strain evidence="2 3">DSM 15949</strain>
    </source>
</reference>
<dbReference type="InterPro" id="IPR009492">
    <property type="entry name" value="TniQ"/>
</dbReference>
<dbReference type="EMBL" id="FXTT01000005">
    <property type="protein sequence ID" value="SMP33398.1"/>
    <property type="molecule type" value="Genomic_DNA"/>
</dbReference>
<feature type="domain" description="TniQ" evidence="1">
    <location>
        <begin position="9"/>
        <end position="141"/>
    </location>
</feature>
<gene>
    <name evidence="2" type="ORF">SAMN06265374_3730</name>
</gene>
<comment type="caution">
    <text evidence="2">The sequence shown here is derived from an EMBL/GenBank/DDBJ whole genome shotgun (WGS) entry which is preliminary data.</text>
</comment>
<dbReference type="Proteomes" id="UP001157914">
    <property type="component" value="Unassembled WGS sequence"/>
</dbReference>
<sequence>MELDPVYIPCIYPDETVASYVSRVASKAGYTARDFCLDMEMNFQALCDGKPEALARFSELVRFEGDRFPAAIFKRTGDCRFEFKQEPFSRNSLRRATVRVCPHCIQEDLERDVDHEKVRPYGRWSWNIASIRTCLKHKTPLVVAAHEDHPQKVHDFSPLLQPFVEDINRHVLAAQLREPSSLEIYLEKRISGDQPENLLSSLHPHAYAAARACEIIGATKLYGARIVAESLSEDQWYAAGQVGFDIAIQGVDGIRHYLDHLQHKFASKNQNWGPRQIYGRLYEWLAHETEDTAYDDLRTTITEHAFETLPMGPNDEIFGRRPAKRIVHSVHSAHQETGAHPKRLKKILHAVGLIDQSQLGKTDERILFNADDAKFYLDRVEQSMSMNQVRAYINAPRPVDRLLFEAGILKPWLTGGTVIFKDHAFAKCDMDEFLSDLTTDTKPVTNDETNLVPILKAQKLANCSTLKVVQLILEHRLRTLRTDPNETGFLSILVDPEEVKSLVRGKDHGGYSLREVEKKLKTSTKVVKALVQRGCLEAETAINPVNRCPQTIVKREILDAFMNKFETASSLSRRLGIHLQTLMKHLRCSGIEPAFAVEDVHATIYDREIASKKAQEFTRHDQQEES</sequence>
<evidence type="ECO:0000259" key="1">
    <source>
        <dbReference type="Pfam" id="PF06527"/>
    </source>
</evidence>
<dbReference type="Pfam" id="PF06527">
    <property type="entry name" value="TniQ"/>
    <property type="match status" value="1"/>
</dbReference>
<accession>A0ABY1PGS4</accession>
<dbReference type="RefSeq" id="WP_155189856.1">
    <property type="nucleotide sequence ID" value="NZ_BAAAEA010000001.1"/>
</dbReference>
<name>A0ABY1PGS4_9HYPH</name>
<protein>
    <submittedName>
        <fullName evidence="2">TniQ protein</fullName>
    </submittedName>
</protein>
<evidence type="ECO:0000313" key="2">
    <source>
        <dbReference type="EMBL" id="SMP33398.1"/>
    </source>
</evidence>
<evidence type="ECO:0000313" key="3">
    <source>
        <dbReference type="Proteomes" id="UP001157914"/>
    </source>
</evidence>
<keyword evidence="3" id="KW-1185">Reference proteome</keyword>
<proteinExistence type="predicted"/>
<organism evidence="2 3">
    <name type="scientific">Roseibium denhamense</name>
    <dbReference type="NCBI Taxonomy" id="76305"/>
    <lineage>
        <taxon>Bacteria</taxon>
        <taxon>Pseudomonadati</taxon>
        <taxon>Pseudomonadota</taxon>
        <taxon>Alphaproteobacteria</taxon>
        <taxon>Hyphomicrobiales</taxon>
        <taxon>Stappiaceae</taxon>
        <taxon>Roseibium</taxon>
    </lineage>
</organism>